<accession>A0A8J8P2Z4</accession>
<keyword evidence="2" id="KW-1185">Reference proteome</keyword>
<proteinExistence type="predicted"/>
<comment type="caution">
    <text evidence="1">The sequence shown here is derived from an EMBL/GenBank/DDBJ whole genome shotgun (WGS) entry which is preliminary data.</text>
</comment>
<evidence type="ECO:0008006" key="3">
    <source>
        <dbReference type="Google" id="ProtNLM"/>
    </source>
</evidence>
<reference evidence="1" key="1">
    <citation type="submission" date="2019-06" db="EMBL/GenBank/DDBJ databases">
        <authorList>
            <person name="Zheng W."/>
        </authorList>
    </citation>
    <scope>NUCLEOTIDE SEQUENCE</scope>
    <source>
        <strain evidence="1">QDHG01</strain>
    </source>
</reference>
<evidence type="ECO:0000313" key="1">
    <source>
        <dbReference type="EMBL" id="TNV85095.1"/>
    </source>
</evidence>
<sequence length="457" mass="49266">MISTNPTFINSPQALSLHITAHAKLTISSRLDNQMHYRNCALLPTFNLGINHFHLAGIRKRKQRKPYSQIDSDQRRQLLQLVEQQGLIIKEAAATLGINYSTAKTILQLYKKTGRIDKIETVPNMRITPVNILKDKIRKDTATLIGLTSNPATGGFSFPSSLGVQEGHLTCSENSHNQRNQQPNKCHLVNSDDEFGTGVTPNSQKLTATATNLLMQNIYNQNRTCISSPSMFSSLGGSSRGLMQNSSSVHQSSFFPTKLDSLEQTSSNLNAIKNFLQQSQGSLSSASTISGGMGGLLALTAVNATTSGLRSSTGNSDLNGIQSASSLNPALPLGLLSGNHQLQSFQKPQGFSAPKSPLGQVGFSGGMNLGQNGTMPQNAHKFQAQYLSLSRAHIEQGVHGKFQGNFHLSENISSANLDNLGANNFLQGGQYVLPVPSTFSCSVSSVELNSKTDRSRH</sequence>
<organism evidence="1 2">
    <name type="scientific">Halteria grandinella</name>
    <dbReference type="NCBI Taxonomy" id="5974"/>
    <lineage>
        <taxon>Eukaryota</taxon>
        <taxon>Sar</taxon>
        <taxon>Alveolata</taxon>
        <taxon>Ciliophora</taxon>
        <taxon>Intramacronucleata</taxon>
        <taxon>Spirotrichea</taxon>
        <taxon>Stichotrichia</taxon>
        <taxon>Sporadotrichida</taxon>
        <taxon>Halteriidae</taxon>
        <taxon>Halteria</taxon>
    </lineage>
</organism>
<protein>
    <recommendedName>
        <fullName evidence="3">Paired domain-containing protein</fullName>
    </recommendedName>
</protein>
<dbReference type="Proteomes" id="UP000785679">
    <property type="component" value="Unassembled WGS sequence"/>
</dbReference>
<gene>
    <name evidence="1" type="ORF">FGO68_gene15180</name>
</gene>
<dbReference type="AlphaFoldDB" id="A0A8J8P2Z4"/>
<name>A0A8J8P2Z4_HALGN</name>
<dbReference type="EMBL" id="RRYP01002155">
    <property type="protein sequence ID" value="TNV85095.1"/>
    <property type="molecule type" value="Genomic_DNA"/>
</dbReference>
<evidence type="ECO:0000313" key="2">
    <source>
        <dbReference type="Proteomes" id="UP000785679"/>
    </source>
</evidence>
<dbReference type="Pfam" id="PF13384">
    <property type="entry name" value="HTH_23"/>
    <property type="match status" value="1"/>
</dbReference>